<organism evidence="3 4">
    <name type="scientific">Fusarium austroamericanum</name>
    <dbReference type="NCBI Taxonomy" id="282268"/>
    <lineage>
        <taxon>Eukaryota</taxon>
        <taxon>Fungi</taxon>
        <taxon>Dikarya</taxon>
        <taxon>Ascomycota</taxon>
        <taxon>Pezizomycotina</taxon>
        <taxon>Sordariomycetes</taxon>
        <taxon>Hypocreomycetidae</taxon>
        <taxon>Hypocreales</taxon>
        <taxon>Nectriaceae</taxon>
        <taxon>Fusarium</taxon>
    </lineage>
</organism>
<dbReference type="PROSITE" id="PS00498">
    <property type="entry name" value="TYROSINASE_2"/>
    <property type="match status" value="1"/>
</dbReference>
<reference evidence="3 4" key="1">
    <citation type="submission" date="2020-02" db="EMBL/GenBank/DDBJ databases">
        <title>Identification and distribution of gene clusters putatively required for synthesis of sphingolipid metabolism inhibitors in phylogenetically diverse species of the filamentous fungus Fusarium.</title>
        <authorList>
            <person name="Kim H.-S."/>
            <person name="Busman M."/>
            <person name="Brown D.W."/>
            <person name="Divon H."/>
            <person name="Uhlig S."/>
            <person name="Proctor R.H."/>
        </authorList>
    </citation>
    <scope>NUCLEOTIDE SEQUENCE [LARGE SCALE GENOMIC DNA]</scope>
    <source>
        <strain evidence="3 4">NRRL 2903</strain>
    </source>
</reference>
<evidence type="ECO:0000259" key="2">
    <source>
        <dbReference type="PROSITE" id="PS00498"/>
    </source>
</evidence>
<dbReference type="InterPro" id="IPR002227">
    <property type="entry name" value="Tyrosinase_Cu-bd"/>
</dbReference>
<dbReference type="AlphaFoldDB" id="A0AAN6HE81"/>
<comment type="caution">
    <text evidence="3">The sequence shown here is derived from an EMBL/GenBank/DDBJ whole genome shotgun (WGS) entry which is preliminary data.</text>
</comment>
<dbReference type="EMBL" id="JAAMOD010000152">
    <property type="protein sequence ID" value="KAF5237895.1"/>
    <property type="molecule type" value="Genomic_DNA"/>
</dbReference>
<feature type="domain" description="Tyrosinase copper-binding" evidence="2">
    <location>
        <begin position="103"/>
        <end position="114"/>
    </location>
</feature>
<sequence>MDGTVDIKDDGDPLTRLPNTYSVYSRFQVCLQAPNYTVFFNKDSMAKYIQDHGSKPHYNVALEEPHNAIYLALGGFYQKAVYNADPILGANGDMGENETAAFDPIFYLHHAFIDYTFWQCPLEPFKNPTGGFYTSNDVTDITELEYSYGPGSLDIENEAGRYMPPKEPISRIVRVHNINRSDYAGSFVIRTHVKLPDGGYVEVGREAVLSRWNIAGCANCQNHLEENSFIPIDAKRLKL</sequence>
<dbReference type="Pfam" id="PF00264">
    <property type="entry name" value="Tyrosinase"/>
    <property type="match status" value="1"/>
</dbReference>
<dbReference type="GO" id="GO:0016491">
    <property type="term" value="F:oxidoreductase activity"/>
    <property type="evidence" value="ECO:0007669"/>
    <property type="project" value="InterPro"/>
</dbReference>
<dbReference type="InterPro" id="IPR008922">
    <property type="entry name" value="Di-copper_centre_dom_sf"/>
</dbReference>
<protein>
    <recommendedName>
        <fullName evidence="2">Tyrosinase copper-binding domain-containing protein</fullName>
    </recommendedName>
</protein>
<proteinExistence type="predicted"/>
<keyword evidence="1" id="KW-0479">Metal-binding</keyword>
<gene>
    <name evidence="3" type="ORF">FAUST_5847</name>
</gene>
<name>A0AAN6HE81_FUSAU</name>
<evidence type="ECO:0000256" key="1">
    <source>
        <dbReference type="ARBA" id="ARBA00022723"/>
    </source>
</evidence>
<dbReference type="SUPFAM" id="SSF48056">
    <property type="entry name" value="Di-copper centre-containing domain"/>
    <property type="match status" value="1"/>
</dbReference>
<evidence type="ECO:0000313" key="4">
    <source>
        <dbReference type="Proteomes" id="UP000537989"/>
    </source>
</evidence>
<dbReference type="InterPro" id="IPR050316">
    <property type="entry name" value="Tyrosinase/Hemocyanin"/>
</dbReference>
<evidence type="ECO:0000313" key="3">
    <source>
        <dbReference type="EMBL" id="KAF5237895.1"/>
    </source>
</evidence>
<dbReference type="GO" id="GO:0046872">
    <property type="term" value="F:metal ion binding"/>
    <property type="evidence" value="ECO:0007669"/>
    <property type="project" value="UniProtKB-KW"/>
</dbReference>
<dbReference type="Proteomes" id="UP000537989">
    <property type="component" value="Unassembled WGS sequence"/>
</dbReference>
<accession>A0AAN6HE81</accession>
<dbReference type="Gene3D" id="1.10.1280.10">
    <property type="entry name" value="Di-copper center containing domain from catechol oxidase"/>
    <property type="match status" value="1"/>
</dbReference>
<dbReference type="PANTHER" id="PTHR11474">
    <property type="entry name" value="TYROSINASE FAMILY MEMBER"/>
    <property type="match status" value="1"/>
</dbReference>
<keyword evidence="4" id="KW-1185">Reference proteome</keyword>